<comment type="caution">
    <text evidence="1">The sequence shown here is derived from an EMBL/GenBank/DDBJ whole genome shotgun (WGS) entry which is preliminary data.</text>
</comment>
<accession>A0A292Z931</accession>
<dbReference type="EMBL" id="BEWI01000019">
    <property type="protein sequence ID" value="GAY19489.1"/>
    <property type="molecule type" value="Genomic_DNA"/>
</dbReference>
<name>A0A292Z931_SPHSA</name>
<gene>
    <name evidence="1" type="ORF">SFOMI_0008</name>
</gene>
<evidence type="ECO:0000313" key="2">
    <source>
        <dbReference type="Proteomes" id="UP000221538"/>
    </source>
</evidence>
<sequence>MIYRLRHAISRGSGTVFRLAEALGRPGLFLVWARAMLKLYHGLAYSRGWLGKLFDRFA</sequence>
<proteinExistence type="predicted"/>
<reference evidence="1 2" key="2">
    <citation type="journal article" date="2013" name="Environ. Sci. Technol.">
        <title>The 4-tert-butylphenol-utilizing bacterium Sphingobium fuliginis OMI can degrade bisphenols via phenolic ring hydroxylation and meta-cleavage pathway.</title>
        <authorList>
            <person name="Ogata Y."/>
            <person name="Goda S."/>
            <person name="Toyama T."/>
            <person name="Sei K."/>
            <person name="Ike M."/>
        </authorList>
    </citation>
    <scope>NUCLEOTIDE SEQUENCE [LARGE SCALE GENOMIC DNA]</scope>
    <source>
        <strain evidence="1 2">OMI</strain>
    </source>
</reference>
<evidence type="ECO:0000313" key="1">
    <source>
        <dbReference type="EMBL" id="GAY19489.1"/>
    </source>
</evidence>
<dbReference type="Proteomes" id="UP000221538">
    <property type="component" value="Unassembled WGS sequence"/>
</dbReference>
<dbReference type="AlphaFoldDB" id="A0A292Z931"/>
<organism evidence="1 2">
    <name type="scientific">Sphingobium fuliginis (strain ATCC 27551)</name>
    <dbReference type="NCBI Taxonomy" id="336203"/>
    <lineage>
        <taxon>Bacteria</taxon>
        <taxon>Pseudomonadati</taxon>
        <taxon>Pseudomonadota</taxon>
        <taxon>Alphaproteobacteria</taxon>
        <taxon>Sphingomonadales</taxon>
        <taxon>Sphingomonadaceae</taxon>
        <taxon>Sphingobium</taxon>
    </lineage>
</organism>
<reference evidence="1 2" key="1">
    <citation type="journal article" date="2013" name="Biodegradation">
        <title>Occurrence of 4-tert-butylphenol (4-t-BP) biodegradation in an aquatic sample caused by the presence of Spirodela polyrrhiza and isolation of a 4-t-BP-utilizing bacterium.</title>
        <authorList>
            <person name="Ogata Y."/>
            <person name="Toyama T."/>
            <person name="Yu N."/>
            <person name="Wang X."/>
            <person name="Sei K."/>
            <person name="Ike M."/>
        </authorList>
    </citation>
    <scope>NUCLEOTIDE SEQUENCE [LARGE SCALE GENOMIC DNA]</scope>
    <source>
        <strain evidence="1 2">OMI</strain>
    </source>
</reference>
<protein>
    <submittedName>
        <fullName evidence="1">Coenzyme F420-dependent oxidoreductase</fullName>
    </submittedName>
</protein>